<feature type="region of interest" description="Disordered" evidence="1">
    <location>
        <begin position="216"/>
        <end position="251"/>
    </location>
</feature>
<comment type="caution">
    <text evidence="3">The sequence shown here is derived from an EMBL/GenBank/DDBJ whole genome shotgun (WGS) entry which is preliminary data.</text>
</comment>
<evidence type="ECO:0000256" key="1">
    <source>
        <dbReference type="SAM" id="MobiDB-lite"/>
    </source>
</evidence>
<accession>A0A4Y2M743</accession>
<feature type="compositionally biased region" description="Basic and acidic residues" evidence="1">
    <location>
        <begin position="229"/>
        <end position="245"/>
    </location>
</feature>
<dbReference type="InterPro" id="IPR057629">
    <property type="entry name" value="Teneurin1-4_GBD"/>
</dbReference>
<gene>
    <name evidence="3" type="ORF">AVEN_160375_1</name>
</gene>
<dbReference type="AlphaFoldDB" id="A0A4Y2M743"/>
<dbReference type="EMBL" id="BGPR01006920">
    <property type="protein sequence ID" value="GBN22915.1"/>
    <property type="molecule type" value="Genomic_DNA"/>
</dbReference>
<sequence>MPIFSFILVESSRMVRISSLKSEDRGLEILFYPISTIYVEPNTLMHVDSVVMGEISVLLCCGSMEFEVPAKVLSSSSTHGLRGLVPLCSLIGIMPVPSVSCYGRRHEQEIGRINSETNRQALMSSFRTGCVNKSLLEWSLSYGFTSIRSTNAFDKFLYLDSGVARTSSTEGMRPSRNQLGKSASAKIGVFGYWNYQFHLRNPSLVKFNYTSARPPRGVGRRTGCPPTRYDFRDPQTKEMENRDPTRVGPIESGPACARQLLPKHDFKCIVTGLAWFHKREVYSSSLSGRVTVNGPASAVQVGKARMPSRDDDELKRRL</sequence>
<keyword evidence="4" id="KW-1185">Reference proteome</keyword>
<dbReference type="Proteomes" id="UP000499080">
    <property type="component" value="Unassembled WGS sequence"/>
</dbReference>
<feature type="region of interest" description="Disordered" evidence="1">
    <location>
        <begin position="297"/>
        <end position="318"/>
    </location>
</feature>
<evidence type="ECO:0000313" key="3">
    <source>
        <dbReference type="EMBL" id="GBN22915.1"/>
    </source>
</evidence>
<proteinExistence type="predicted"/>
<name>A0A4Y2M743_ARAVE</name>
<feature type="compositionally biased region" description="Basic and acidic residues" evidence="1">
    <location>
        <begin position="307"/>
        <end position="318"/>
    </location>
</feature>
<evidence type="ECO:0000313" key="4">
    <source>
        <dbReference type="Proteomes" id="UP000499080"/>
    </source>
</evidence>
<protein>
    <recommendedName>
        <fullName evidence="2">Teneurin-1-4-like galactose-binding domain-containing protein</fullName>
    </recommendedName>
</protein>
<organism evidence="3 4">
    <name type="scientific">Araneus ventricosus</name>
    <name type="common">Orbweaver spider</name>
    <name type="synonym">Epeira ventricosa</name>
    <dbReference type="NCBI Taxonomy" id="182803"/>
    <lineage>
        <taxon>Eukaryota</taxon>
        <taxon>Metazoa</taxon>
        <taxon>Ecdysozoa</taxon>
        <taxon>Arthropoda</taxon>
        <taxon>Chelicerata</taxon>
        <taxon>Arachnida</taxon>
        <taxon>Araneae</taxon>
        <taxon>Araneomorphae</taxon>
        <taxon>Entelegynae</taxon>
        <taxon>Araneoidea</taxon>
        <taxon>Araneidae</taxon>
        <taxon>Araneus</taxon>
    </lineage>
</organism>
<reference evidence="3 4" key="1">
    <citation type="journal article" date="2019" name="Sci. Rep.">
        <title>Orb-weaving spider Araneus ventricosus genome elucidates the spidroin gene catalogue.</title>
        <authorList>
            <person name="Kono N."/>
            <person name="Nakamura H."/>
            <person name="Ohtoshi R."/>
            <person name="Moran D.A.P."/>
            <person name="Shinohara A."/>
            <person name="Yoshida Y."/>
            <person name="Fujiwara M."/>
            <person name="Mori M."/>
            <person name="Tomita M."/>
            <person name="Arakawa K."/>
        </authorList>
    </citation>
    <scope>NUCLEOTIDE SEQUENCE [LARGE SCALE GENOMIC DNA]</scope>
</reference>
<dbReference type="Pfam" id="PF23093">
    <property type="entry name" value="GBD_Tenm3"/>
    <property type="match status" value="1"/>
</dbReference>
<feature type="domain" description="Teneurin-1-4-like galactose-binding" evidence="2">
    <location>
        <begin position="175"/>
        <end position="233"/>
    </location>
</feature>
<evidence type="ECO:0000259" key="2">
    <source>
        <dbReference type="Pfam" id="PF23093"/>
    </source>
</evidence>